<dbReference type="InterPro" id="IPR035892">
    <property type="entry name" value="C2_domain_sf"/>
</dbReference>
<evidence type="ECO:0000256" key="7">
    <source>
        <dbReference type="ARBA" id="ARBA00022753"/>
    </source>
</evidence>
<name>A0A6A4V3F0_AMPAM</name>
<dbReference type="SUPFAM" id="SSF49562">
    <property type="entry name" value="C2 domain (Calcium/lipid-binding domain, CaLB)"/>
    <property type="match status" value="2"/>
</dbReference>
<accession>A0A6A4V3F0</accession>
<dbReference type="PANTHER" id="PTHR45999:SF2">
    <property type="entry name" value="PROTEIN UNC-13 HOMOLOG 4B"/>
    <property type="match status" value="1"/>
</dbReference>
<keyword evidence="6" id="KW-0963">Cytoplasm</keyword>
<dbReference type="InterPro" id="IPR052095">
    <property type="entry name" value="UNC-13_domain"/>
</dbReference>
<evidence type="ECO:0000256" key="5">
    <source>
        <dbReference type="ARBA" id="ARBA00022483"/>
    </source>
</evidence>
<organism evidence="12 13">
    <name type="scientific">Amphibalanus amphitrite</name>
    <name type="common">Striped barnacle</name>
    <name type="synonym">Balanus amphitrite</name>
    <dbReference type="NCBI Taxonomy" id="1232801"/>
    <lineage>
        <taxon>Eukaryota</taxon>
        <taxon>Metazoa</taxon>
        <taxon>Ecdysozoa</taxon>
        <taxon>Arthropoda</taxon>
        <taxon>Crustacea</taxon>
        <taxon>Multicrustacea</taxon>
        <taxon>Cirripedia</taxon>
        <taxon>Thoracica</taxon>
        <taxon>Thoracicalcarea</taxon>
        <taxon>Balanomorpha</taxon>
        <taxon>Balanoidea</taxon>
        <taxon>Balanidae</taxon>
        <taxon>Amphibalaninae</taxon>
        <taxon>Amphibalanus</taxon>
    </lineage>
</organism>
<feature type="domain" description="MHD1" evidence="10">
    <location>
        <begin position="883"/>
        <end position="1006"/>
    </location>
</feature>
<dbReference type="GO" id="GO:0055037">
    <property type="term" value="C:recycling endosome"/>
    <property type="evidence" value="ECO:0007669"/>
    <property type="project" value="UniProtKB-SubCell"/>
</dbReference>
<feature type="domain" description="MHD2" evidence="11">
    <location>
        <begin position="1118"/>
        <end position="1226"/>
    </location>
</feature>
<dbReference type="Gene3D" id="2.60.40.150">
    <property type="entry name" value="C2 domain"/>
    <property type="match status" value="2"/>
</dbReference>
<dbReference type="PROSITE" id="PS50004">
    <property type="entry name" value="C2"/>
    <property type="match status" value="2"/>
</dbReference>
<comment type="caution">
    <text evidence="12">The sequence shown here is derived from an EMBL/GenBank/DDBJ whole genome shotgun (WGS) entry which is preliminary data.</text>
</comment>
<dbReference type="InterPro" id="IPR014770">
    <property type="entry name" value="Munc13_1"/>
</dbReference>
<dbReference type="PROSITE" id="PS51258">
    <property type="entry name" value="MHD1"/>
    <property type="match status" value="1"/>
</dbReference>
<dbReference type="Gene3D" id="1.10.357.50">
    <property type="match status" value="1"/>
</dbReference>
<dbReference type="EMBL" id="VIIS01002128">
    <property type="protein sequence ID" value="KAF0288125.1"/>
    <property type="molecule type" value="Genomic_DNA"/>
</dbReference>
<dbReference type="PANTHER" id="PTHR45999">
    <property type="entry name" value="UNC-13-4A, ISOFORM B"/>
    <property type="match status" value="1"/>
</dbReference>
<evidence type="ECO:0000256" key="3">
    <source>
        <dbReference type="ARBA" id="ARBA00004603"/>
    </source>
</evidence>
<evidence type="ECO:0000256" key="6">
    <source>
        <dbReference type="ARBA" id="ARBA00022490"/>
    </source>
</evidence>
<dbReference type="GO" id="GO:0099503">
    <property type="term" value="C:secretory vesicle"/>
    <property type="evidence" value="ECO:0007669"/>
    <property type="project" value="TreeGrafter"/>
</dbReference>
<evidence type="ECO:0000313" key="13">
    <source>
        <dbReference type="Proteomes" id="UP000440578"/>
    </source>
</evidence>
<proteinExistence type="inferred from homology"/>
<feature type="compositionally biased region" description="Basic residues" evidence="8">
    <location>
        <begin position="74"/>
        <end position="83"/>
    </location>
</feature>
<feature type="region of interest" description="Disordered" evidence="8">
    <location>
        <begin position="218"/>
        <end position="238"/>
    </location>
</feature>
<evidence type="ECO:0000259" key="9">
    <source>
        <dbReference type="PROSITE" id="PS50004"/>
    </source>
</evidence>
<dbReference type="InterPro" id="IPR010439">
    <property type="entry name" value="MUN_dom"/>
</dbReference>
<evidence type="ECO:0000259" key="10">
    <source>
        <dbReference type="PROSITE" id="PS51258"/>
    </source>
</evidence>
<dbReference type="OrthoDB" id="6375485at2759"/>
<feature type="domain" description="C2" evidence="9">
    <location>
        <begin position="397"/>
        <end position="521"/>
    </location>
</feature>
<comment type="similarity">
    <text evidence="4">Belongs to the unc-13 family.</text>
</comment>
<feature type="compositionally biased region" description="Basic and acidic residues" evidence="8">
    <location>
        <begin position="90"/>
        <end position="103"/>
    </location>
</feature>
<dbReference type="Pfam" id="PF06292">
    <property type="entry name" value="MUN"/>
    <property type="match status" value="1"/>
</dbReference>
<evidence type="ECO:0000256" key="1">
    <source>
        <dbReference type="ARBA" id="ARBA00004172"/>
    </source>
</evidence>
<dbReference type="PRINTS" id="PR00360">
    <property type="entry name" value="C2DOMAIN"/>
</dbReference>
<evidence type="ECO:0000256" key="4">
    <source>
        <dbReference type="ARBA" id="ARBA00005823"/>
    </source>
</evidence>
<keyword evidence="7" id="KW-0967">Endosome</keyword>
<dbReference type="InterPro" id="IPR014772">
    <property type="entry name" value="Munc13_dom-2"/>
</dbReference>
<dbReference type="PROSITE" id="PS51259">
    <property type="entry name" value="MHD2"/>
    <property type="match status" value="1"/>
</dbReference>
<evidence type="ECO:0000256" key="2">
    <source>
        <dbReference type="ARBA" id="ARBA00004496"/>
    </source>
</evidence>
<keyword evidence="13" id="KW-1185">Reference proteome</keyword>
<feature type="compositionally biased region" description="Polar residues" evidence="8">
    <location>
        <begin position="61"/>
        <end position="73"/>
    </location>
</feature>
<dbReference type="Pfam" id="PF00168">
    <property type="entry name" value="C2"/>
    <property type="match status" value="2"/>
</dbReference>
<protein>
    <submittedName>
        <fullName evidence="12">Protein unc-13 4B</fullName>
    </submittedName>
</protein>
<dbReference type="GO" id="GO:0006887">
    <property type="term" value="P:exocytosis"/>
    <property type="evidence" value="ECO:0007669"/>
    <property type="project" value="UniProtKB-KW"/>
</dbReference>
<evidence type="ECO:0000256" key="8">
    <source>
        <dbReference type="SAM" id="MobiDB-lite"/>
    </source>
</evidence>
<keyword evidence="5" id="KW-0268">Exocytosis</keyword>
<gene>
    <name evidence="12" type="primary">stac</name>
    <name evidence="12" type="ORF">FJT64_013494</name>
</gene>
<comment type="subcellular location">
    <subcellularLocation>
        <location evidence="2">Cytoplasm</location>
    </subcellularLocation>
    <subcellularLocation>
        <location evidence="3">Late endosome</location>
    </subcellularLocation>
    <subcellularLocation>
        <location evidence="1">Recycling endosome</location>
    </subcellularLocation>
</comment>
<evidence type="ECO:0000313" key="12">
    <source>
        <dbReference type="EMBL" id="KAF0288125.1"/>
    </source>
</evidence>
<reference evidence="12 13" key="1">
    <citation type="submission" date="2019-07" db="EMBL/GenBank/DDBJ databases">
        <title>Draft genome assembly of a fouling barnacle, Amphibalanus amphitrite (Darwin, 1854): The first reference genome for Thecostraca.</title>
        <authorList>
            <person name="Kim W."/>
        </authorList>
    </citation>
    <scope>NUCLEOTIDE SEQUENCE [LARGE SCALE GENOMIC DNA]</scope>
    <source>
        <strain evidence="12">SNU_AA5</strain>
        <tissue evidence="12">Soma without cirri and trophi</tissue>
    </source>
</reference>
<evidence type="ECO:0000259" key="11">
    <source>
        <dbReference type="PROSITE" id="PS51259"/>
    </source>
</evidence>
<dbReference type="GO" id="GO:0005770">
    <property type="term" value="C:late endosome"/>
    <property type="evidence" value="ECO:0007669"/>
    <property type="project" value="UniProtKB-SubCell"/>
</dbReference>
<dbReference type="InterPro" id="IPR000008">
    <property type="entry name" value="C2_dom"/>
</dbReference>
<dbReference type="Proteomes" id="UP000440578">
    <property type="component" value="Unassembled WGS sequence"/>
</dbReference>
<feature type="region of interest" description="Disordered" evidence="8">
    <location>
        <begin position="1"/>
        <end position="130"/>
    </location>
</feature>
<sequence>MAISPAVAPHRAGSGRGRGRGGAAAPSALPVGQAANHSRRQMSLSRRPPPPAPPRGLWNALTVTMSLRGPTQTPHRRHSRRKSLAIESTSPEKPDSAGEDERPPTPPPVFDVEGPAPGPGRSLSWKQVRGPSVAMDRGAVEAVSLDGGAGCGPVIGRVELPLCLLVEDVLQGPDPATLPSARLRADLSTELSGGVRRPSGMLRSSWYCSTSARVRDGLVVQPGSTPSPSSSTQRFDPDDGPCAELPVCADGPTDEPGSGGALVRPPRPWSRVSLRLRKGLNVTSELVQHGLGRVDRVVPWLLKPSSDVVLGVELPCTQPDEDCLSVCSWAELSDLDVFCSAEEALELRPQLERLSISTAEELYVDALYAARNPLGCDAPSTELVSEIELLLRELFSPSEEQHAACLTKLEHLGTPDICLSCTVLGAKGLRAKDVNGLSDPYCMLFINNEERRETHVCQRTLNPTWNETFKLALENPSTDILKVEVWDYDMEENLAQRIGKVSDIKDLKGITRYMKEVAKGKSHDTLGHVQIPLKDIPALGVEQAYKLQRRARDQGGKERPGRAEKERGVVQLALRFHNVRGAAQRHHHVARHVRLQLAVVGAARRLFDGEPFTWRAESLPTAGRALLAQHAAWGNLSRAERLVAAWAAYAEVHCAAPLDYKFLFTQLQNVKQCLQEGDVTAADVTRFVETLQRFTDHCYETIQMHRHMFNPQSAATFHSIEYLLRCLVLLSEFPELVRRASQKLDDPVPPVPNEEKVLNPKRHILTALRHGNEDWYRHVYASTKRESEEQPGQDARCQSLILLINMLYADVKRGLESYNQIFSRILGVNYFSVAYLQFAEKLKQEIGPIVDEISRSLPTVEYKEGATENLSSPEGLDMGTSLFELYLAVQLFTSLREQLPEEETRSKPAPLQDAYLWFASAVNRWLDIACYKAMHRIKRAIELDQATQVHTFVNHSSSAVDTVAVFYQIKTFWKQLSWPDAIGSYGFVTKVLDDITRSATFYVAQMHRHLKACGYSCPTRPFNFTQELCLALNNVEFVREQINPLPNELGFETVFSAMEEQLGSQGTIQCRMTLQNVIDQAIEDMEHGISDMVDGSVAQMMPQVHAYLSQLSQPHCHLVPADNIISYLDTNLMLLYPRLHPANLRRVLESIWVQVLQAVVDTTSRNSKKETEYFGTMCSLVNALVEFINGDDKGLPMDAIHTDVYKKFVHWVNVYKCDPEKLISMYYARKYEIQEQEAESPQGKLATKAFFVDSVLRVEVLNARGIRPSDPDTCDAYVKIQLMPENLTPTMEKIQTKIQKKTVFPLFDEVFEFHVDRERLVAKEAHLVFTVKDHHTLVESELLGEAVLPLSRLQNVAFSQARQVEQQLLNLTPVRMRAEQTEIFRALVDKSSWSPVAAEFVRKLTKRLKRDSAHPAGATTTISRRLFKS</sequence>
<dbReference type="SMART" id="SM00239">
    <property type="entry name" value="C2"/>
    <property type="match status" value="2"/>
</dbReference>
<feature type="domain" description="C2" evidence="9">
    <location>
        <begin position="1236"/>
        <end position="1368"/>
    </location>
</feature>